<dbReference type="EMBL" id="JBBXMP010000380">
    <property type="protein sequence ID" value="KAL0058045.1"/>
    <property type="molecule type" value="Genomic_DNA"/>
</dbReference>
<comment type="caution">
    <text evidence="2">The sequence shown here is derived from an EMBL/GenBank/DDBJ whole genome shotgun (WGS) entry which is preliminary data.</text>
</comment>
<accession>A0ABR2Z9L7</accession>
<feature type="compositionally biased region" description="Acidic residues" evidence="1">
    <location>
        <begin position="29"/>
        <end position="38"/>
    </location>
</feature>
<feature type="region of interest" description="Disordered" evidence="1">
    <location>
        <begin position="301"/>
        <end position="323"/>
    </location>
</feature>
<feature type="region of interest" description="Disordered" evidence="1">
    <location>
        <begin position="1"/>
        <end position="215"/>
    </location>
</feature>
<evidence type="ECO:0000313" key="2">
    <source>
        <dbReference type="EMBL" id="KAL0058045.1"/>
    </source>
</evidence>
<feature type="compositionally biased region" description="Basic and acidic residues" evidence="1">
    <location>
        <begin position="195"/>
        <end position="215"/>
    </location>
</feature>
<feature type="compositionally biased region" description="Pro residues" evidence="1">
    <location>
        <begin position="82"/>
        <end position="100"/>
    </location>
</feature>
<gene>
    <name evidence="2" type="ORF">AAF712_015295</name>
</gene>
<organism evidence="2 3">
    <name type="scientific">Marasmius tenuissimus</name>
    <dbReference type="NCBI Taxonomy" id="585030"/>
    <lineage>
        <taxon>Eukaryota</taxon>
        <taxon>Fungi</taxon>
        <taxon>Dikarya</taxon>
        <taxon>Basidiomycota</taxon>
        <taxon>Agaricomycotina</taxon>
        <taxon>Agaricomycetes</taxon>
        <taxon>Agaricomycetidae</taxon>
        <taxon>Agaricales</taxon>
        <taxon>Marasmiineae</taxon>
        <taxon>Marasmiaceae</taxon>
        <taxon>Marasmius</taxon>
    </lineage>
</organism>
<name>A0ABR2Z9L7_9AGAR</name>
<protein>
    <recommendedName>
        <fullName evidence="4">RING-type domain-containing protein</fullName>
    </recommendedName>
</protein>
<evidence type="ECO:0008006" key="4">
    <source>
        <dbReference type="Google" id="ProtNLM"/>
    </source>
</evidence>
<proteinExistence type="predicted"/>
<evidence type="ECO:0000313" key="3">
    <source>
        <dbReference type="Proteomes" id="UP001437256"/>
    </source>
</evidence>
<reference evidence="2 3" key="1">
    <citation type="submission" date="2024-05" db="EMBL/GenBank/DDBJ databases">
        <title>A draft genome resource for the thread blight pathogen Marasmius tenuissimus strain MS-2.</title>
        <authorList>
            <person name="Yulfo-Soto G.E."/>
            <person name="Baruah I.K."/>
            <person name="Amoako-Attah I."/>
            <person name="Bukari Y."/>
            <person name="Meinhardt L.W."/>
            <person name="Bailey B.A."/>
            <person name="Cohen S.P."/>
        </authorList>
    </citation>
    <scope>NUCLEOTIDE SEQUENCE [LARGE SCALE GENOMIC DNA]</scope>
    <source>
        <strain evidence="2 3">MS-2</strain>
    </source>
</reference>
<keyword evidence="3" id="KW-1185">Reference proteome</keyword>
<dbReference type="Proteomes" id="UP001437256">
    <property type="component" value="Unassembled WGS sequence"/>
</dbReference>
<feature type="compositionally biased region" description="Low complexity" evidence="1">
    <location>
        <begin position="152"/>
        <end position="181"/>
    </location>
</feature>
<sequence>MATMVDRPQSILRDSAPMIPQRRSHPEIIDVDSLDDNEVQPTRSVRARREPIEVIDISDDEDADFSTPSSSGSGRAFGRLFSPPPQFNPTPIPPVPPLPPGLAAHASLPMRRHPPPHPSGSTVQPPVRAHDRTFDFETSLAPGPSPRRHSPRSNGSGSSSRQRSNQSSRGSSPPVGVPPRLGLGGALISSNNARLAEERQAASRRRQSIEQRARDAAFRRTMRAVHNSRGLGGFNIGLGPFRSNDRDNDMAHLYLDFGLGGAMTADWPFDVGITRREEVEYKKEYTHPEKPEAGFTFSFSASEDDSQEDGSQFPTTSLDNPIVIDDEDEPAMASRDKGKGKAVAPAESSSSLSLKTVLVCSHCRDPLLLGESASKLGSDAAKDRRIWSLRCGHLIDGQCLRTLSAPVVVEPFDPSGKGKGKAPEPQLFEADSEPVGIRSRLRSYGRYIPSFSPFGSPPKKDVIEETHHWECPVASCGRRHTSVKVTGVWGPPKPEMNVGEGVIGVFV</sequence>
<evidence type="ECO:0000256" key="1">
    <source>
        <dbReference type="SAM" id="MobiDB-lite"/>
    </source>
</evidence>
<feature type="compositionally biased region" description="Polar residues" evidence="1">
    <location>
        <begin position="309"/>
        <end position="319"/>
    </location>
</feature>